<dbReference type="PANTHER" id="PTHR47506:SF1">
    <property type="entry name" value="HTH-TYPE TRANSCRIPTIONAL REGULATOR YJDC"/>
    <property type="match status" value="1"/>
</dbReference>
<keyword evidence="3" id="KW-0804">Transcription</keyword>
<dbReference type="SUPFAM" id="SSF48498">
    <property type="entry name" value="Tetracyclin repressor-like, C-terminal domain"/>
    <property type="match status" value="1"/>
</dbReference>
<name>A0AA87RDD2_9MICO</name>
<dbReference type="Proteomes" id="UP000321749">
    <property type="component" value="Unassembled WGS sequence"/>
</dbReference>
<dbReference type="InterPro" id="IPR036271">
    <property type="entry name" value="Tet_transcr_reg_TetR-rel_C_sf"/>
</dbReference>
<reference evidence="6 7" key="1">
    <citation type="submission" date="2019-07" db="EMBL/GenBank/DDBJ databases">
        <title>Whole genome shotgun sequence of Agrococcus baldri NBRC 103055.</title>
        <authorList>
            <person name="Hosoyama A."/>
            <person name="Uohara A."/>
            <person name="Ohji S."/>
            <person name="Ichikawa N."/>
        </authorList>
    </citation>
    <scope>NUCLEOTIDE SEQUENCE [LARGE SCALE GENOMIC DNA]</scope>
    <source>
        <strain evidence="6 7">NBRC 103055</strain>
    </source>
</reference>
<dbReference type="PRINTS" id="PR00455">
    <property type="entry name" value="HTHTETR"/>
</dbReference>
<accession>A0AA87RDD2</accession>
<evidence type="ECO:0000256" key="3">
    <source>
        <dbReference type="ARBA" id="ARBA00023163"/>
    </source>
</evidence>
<dbReference type="Gene3D" id="1.10.357.10">
    <property type="entry name" value="Tetracycline Repressor, domain 2"/>
    <property type="match status" value="1"/>
</dbReference>
<dbReference type="SUPFAM" id="SSF46689">
    <property type="entry name" value="Homeodomain-like"/>
    <property type="match status" value="1"/>
</dbReference>
<proteinExistence type="predicted"/>
<sequence>MADVTAAAEGRTRRRPARERLLAAAARRFYADGIAATGIDAVIAEAGVAKMSLYNNFASKDALVAEYLAVRHEEWLELYRRRAAGAAGARERVLAVFDAYLDHAALAYDRGFRGCGLLNAAAELPAGHDGRAAVRAHKEQVEAILLEHLDALGTGDAARLARHLSLLLEGGMMRAGLEGTPAVLEQARAIATELLDAA</sequence>
<keyword evidence="1" id="KW-0805">Transcription regulation</keyword>
<dbReference type="Pfam" id="PF00440">
    <property type="entry name" value="TetR_N"/>
    <property type="match status" value="1"/>
</dbReference>
<evidence type="ECO:0000313" key="7">
    <source>
        <dbReference type="Proteomes" id="UP000321749"/>
    </source>
</evidence>
<feature type="domain" description="HTH tetR-type" evidence="5">
    <location>
        <begin position="15"/>
        <end position="75"/>
    </location>
</feature>
<evidence type="ECO:0000256" key="4">
    <source>
        <dbReference type="PROSITE-ProRule" id="PRU00335"/>
    </source>
</evidence>
<evidence type="ECO:0000313" key="6">
    <source>
        <dbReference type="EMBL" id="GEK80617.1"/>
    </source>
</evidence>
<dbReference type="InterPro" id="IPR001647">
    <property type="entry name" value="HTH_TetR"/>
</dbReference>
<keyword evidence="2 4" id="KW-0238">DNA-binding</keyword>
<comment type="caution">
    <text evidence="6">The sequence shown here is derived from an EMBL/GenBank/DDBJ whole genome shotgun (WGS) entry which is preliminary data.</text>
</comment>
<dbReference type="InterPro" id="IPR009057">
    <property type="entry name" value="Homeodomain-like_sf"/>
</dbReference>
<dbReference type="PANTHER" id="PTHR47506">
    <property type="entry name" value="TRANSCRIPTIONAL REGULATORY PROTEIN"/>
    <property type="match status" value="1"/>
</dbReference>
<dbReference type="PROSITE" id="PS50977">
    <property type="entry name" value="HTH_TETR_2"/>
    <property type="match status" value="1"/>
</dbReference>
<evidence type="ECO:0000259" key="5">
    <source>
        <dbReference type="PROSITE" id="PS50977"/>
    </source>
</evidence>
<gene>
    <name evidence="6" type="ORF">ABA31_19680</name>
</gene>
<feature type="DNA-binding region" description="H-T-H motif" evidence="4">
    <location>
        <begin position="38"/>
        <end position="57"/>
    </location>
</feature>
<evidence type="ECO:0000256" key="1">
    <source>
        <dbReference type="ARBA" id="ARBA00023015"/>
    </source>
</evidence>
<dbReference type="EMBL" id="BJUU01000012">
    <property type="protein sequence ID" value="GEK80617.1"/>
    <property type="molecule type" value="Genomic_DNA"/>
</dbReference>
<protein>
    <submittedName>
        <fullName evidence="6">TetR family transcriptional regulator</fullName>
    </submittedName>
</protein>
<keyword evidence="7" id="KW-1185">Reference proteome</keyword>
<evidence type="ECO:0000256" key="2">
    <source>
        <dbReference type="ARBA" id="ARBA00023125"/>
    </source>
</evidence>
<organism evidence="6 7">
    <name type="scientific">Agrococcus baldri</name>
    <dbReference type="NCBI Taxonomy" id="153730"/>
    <lineage>
        <taxon>Bacteria</taxon>
        <taxon>Bacillati</taxon>
        <taxon>Actinomycetota</taxon>
        <taxon>Actinomycetes</taxon>
        <taxon>Micrococcales</taxon>
        <taxon>Microbacteriaceae</taxon>
        <taxon>Agrococcus</taxon>
    </lineage>
</organism>
<dbReference type="AlphaFoldDB" id="A0AA87RDD2"/>
<dbReference type="GO" id="GO:0003677">
    <property type="term" value="F:DNA binding"/>
    <property type="evidence" value="ECO:0007669"/>
    <property type="project" value="UniProtKB-UniRule"/>
</dbReference>